<name>A0A8T1WP31_9STRA</name>
<dbReference type="GO" id="GO:0004553">
    <property type="term" value="F:hydrolase activity, hydrolyzing O-glycosyl compounds"/>
    <property type="evidence" value="ECO:0007669"/>
    <property type="project" value="TreeGrafter"/>
</dbReference>
<protein>
    <recommendedName>
        <fullName evidence="2">Serine aminopeptidase S33 domain-containing protein</fullName>
    </recommendedName>
</protein>
<sequence>MTNGCISRFLTTSGTHVAYTATSLSRPPPCALLVFLPGLNSTFTDSKKATLMCQLAHRHNCDFLAFDHLAHGATGGRWSDVTMARWVDDAAELLASKRQDAAQPMVLVGASMGLWVAALLAEKLPDAVKGIVGIGGSVNFHHRWLKDATDKGYDNEVKWAMEQGRRMAIQRETEGGLGGKSLWRPPQMQKDLRPNFVRPSRYSSEPYAIPFPFLASLFRAQLSLPLSLSCPVGLVHGHVDADVPWQEALQILSEDAPDGCLTLVSGEGHRLSGESGLAAIETTVEWVLNRMHADSKRNPTKTSAGSPLRDSET</sequence>
<accession>A0A8T1WP31</accession>
<keyword evidence="4" id="KW-1185">Reference proteome</keyword>
<evidence type="ECO:0000259" key="2">
    <source>
        <dbReference type="Pfam" id="PF12146"/>
    </source>
</evidence>
<dbReference type="PANTHER" id="PTHR16138">
    <property type="entry name" value="MYCOPHENOLIC ACID ACYL-GLUCURONIDE ESTERASE, MITOCHONDRIAL"/>
    <property type="match status" value="1"/>
</dbReference>
<evidence type="ECO:0000313" key="4">
    <source>
        <dbReference type="Proteomes" id="UP000693981"/>
    </source>
</evidence>
<evidence type="ECO:0000256" key="1">
    <source>
        <dbReference type="ARBA" id="ARBA00022801"/>
    </source>
</evidence>
<dbReference type="Pfam" id="PF12146">
    <property type="entry name" value="Hydrolase_4"/>
    <property type="match status" value="1"/>
</dbReference>
<keyword evidence="1" id="KW-0378">Hydrolase</keyword>
<dbReference type="Proteomes" id="UP000693981">
    <property type="component" value="Unassembled WGS sequence"/>
</dbReference>
<dbReference type="InterPro" id="IPR022742">
    <property type="entry name" value="Hydrolase_4"/>
</dbReference>
<feature type="domain" description="Serine aminopeptidase S33" evidence="2">
    <location>
        <begin position="28"/>
        <end position="192"/>
    </location>
</feature>
<dbReference type="EMBL" id="JAGDFL010000194">
    <property type="protein sequence ID" value="KAG7395677.1"/>
    <property type="molecule type" value="Genomic_DNA"/>
</dbReference>
<dbReference type="AlphaFoldDB" id="A0A8T1WP31"/>
<gene>
    <name evidence="3" type="ORF">PHYBOEH_003356</name>
</gene>
<proteinExistence type="predicted"/>
<reference evidence="3" key="1">
    <citation type="submission" date="2021-02" db="EMBL/GenBank/DDBJ databases">
        <authorList>
            <person name="Palmer J.M."/>
        </authorList>
    </citation>
    <scope>NUCLEOTIDE SEQUENCE</scope>
    <source>
        <strain evidence="3">SCRP23</strain>
    </source>
</reference>
<dbReference type="OrthoDB" id="408373at2759"/>
<dbReference type="PANTHER" id="PTHR16138:SF7">
    <property type="entry name" value="PALMITOYL-PROTEIN THIOESTERASE ABHD10, MITOCHONDRIAL"/>
    <property type="match status" value="1"/>
</dbReference>
<comment type="caution">
    <text evidence="3">The sequence shown here is derived from an EMBL/GenBank/DDBJ whole genome shotgun (WGS) entry which is preliminary data.</text>
</comment>
<dbReference type="InterPro" id="IPR052382">
    <property type="entry name" value="ABHD10_acyl-thioesterase"/>
</dbReference>
<organism evidence="3 4">
    <name type="scientific">Phytophthora boehmeriae</name>
    <dbReference type="NCBI Taxonomy" id="109152"/>
    <lineage>
        <taxon>Eukaryota</taxon>
        <taxon>Sar</taxon>
        <taxon>Stramenopiles</taxon>
        <taxon>Oomycota</taxon>
        <taxon>Peronosporomycetes</taxon>
        <taxon>Peronosporales</taxon>
        <taxon>Peronosporaceae</taxon>
        <taxon>Phytophthora</taxon>
    </lineage>
</organism>
<evidence type="ECO:0000313" key="3">
    <source>
        <dbReference type="EMBL" id="KAG7395677.1"/>
    </source>
</evidence>